<sequence length="113" mass="12059">MSGQRLYTPLSPPQLSALGIGISSGPPYLAPTPSHLKPFSQASARVPPSPSSLRMAQRLFHLPQQQFMHLRRLHYPPALHRAVPPPQSCSGCYTGGNVSVSPPPPAGTSPFRG</sequence>
<evidence type="ECO:0000313" key="2">
    <source>
        <dbReference type="EMBL" id="KAK6971901.1"/>
    </source>
</evidence>
<reference evidence="2 3" key="1">
    <citation type="journal article" date="2024" name="J Genomics">
        <title>Draft genome sequencing and assembly of Favolaschia claudopus CIRM-BRFM 2984 isolated from oak limbs.</title>
        <authorList>
            <person name="Navarro D."/>
            <person name="Drula E."/>
            <person name="Chaduli D."/>
            <person name="Cazenave R."/>
            <person name="Ahrendt S."/>
            <person name="Wang J."/>
            <person name="Lipzen A."/>
            <person name="Daum C."/>
            <person name="Barry K."/>
            <person name="Grigoriev I.V."/>
            <person name="Favel A."/>
            <person name="Rosso M.N."/>
            <person name="Martin F."/>
        </authorList>
    </citation>
    <scope>NUCLEOTIDE SEQUENCE [LARGE SCALE GENOMIC DNA]</scope>
    <source>
        <strain evidence="2 3">CIRM-BRFM 2984</strain>
    </source>
</reference>
<keyword evidence="3" id="KW-1185">Reference proteome</keyword>
<feature type="compositionally biased region" description="Polar residues" evidence="1">
    <location>
        <begin position="88"/>
        <end position="100"/>
    </location>
</feature>
<evidence type="ECO:0000313" key="3">
    <source>
        <dbReference type="Proteomes" id="UP001362999"/>
    </source>
</evidence>
<organism evidence="2 3">
    <name type="scientific">Favolaschia claudopus</name>
    <dbReference type="NCBI Taxonomy" id="2862362"/>
    <lineage>
        <taxon>Eukaryota</taxon>
        <taxon>Fungi</taxon>
        <taxon>Dikarya</taxon>
        <taxon>Basidiomycota</taxon>
        <taxon>Agaricomycotina</taxon>
        <taxon>Agaricomycetes</taxon>
        <taxon>Agaricomycetidae</taxon>
        <taxon>Agaricales</taxon>
        <taxon>Marasmiineae</taxon>
        <taxon>Mycenaceae</taxon>
        <taxon>Favolaschia</taxon>
    </lineage>
</organism>
<name>A0AAV9Z6F5_9AGAR</name>
<proteinExistence type="predicted"/>
<evidence type="ECO:0000256" key="1">
    <source>
        <dbReference type="SAM" id="MobiDB-lite"/>
    </source>
</evidence>
<dbReference type="AlphaFoldDB" id="A0AAV9Z6F5"/>
<feature type="region of interest" description="Disordered" evidence="1">
    <location>
        <begin position="86"/>
        <end position="113"/>
    </location>
</feature>
<comment type="caution">
    <text evidence="2">The sequence shown here is derived from an EMBL/GenBank/DDBJ whole genome shotgun (WGS) entry which is preliminary data.</text>
</comment>
<gene>
    <name evidence="2" type="ORF">R3P38DRAFT_3241450</name>
</gene>
<protein>
    <submittedName>
        <fullName evidence="2">Uncharacterized protein</fullName>
    </submittedName>
</protein>
<dbReference type="Proteomes" id="UP001362999">
    <property type="component" value="Unassembled WGS sequence"/>
</dbReference>
<dbReference type="EMBL" id="JAWWNJ010000201">
    <property type="protein sequence ID" value="KAK6971901.1"/>
    <property type="molecule type" value="Genomic_DNA"/>
</dbReference>
<accession>A0AAV9Z6F5</accession>